<dbReference type="InterPro" id="IPR036388">
    <property type="entry name" value="WH-like_DNA-bd_sf"/>
</dbReference>
<proteinExistence type="predicted"/>
<evidence type="ECO:0000256" key="1">
    <source>
        <dbReference type="ARBA" id="ARBA00022614"/>
    </source>
</evidence>
<dbReference type="SUPFAM" id="SSF52540">
    <property type="entry name" value="P-loop containing nucleoside triphosphate hydrolases"/>
    <property type="match status" value="1"/>
</dbReference>
<feature type="domain" description="R13L1/DRL21-like LRR repeat region" evidence="7">
    <location>
        <begin position="554"/>
        <end position="677"/>
    </location>
</feature>
<dbReference type="PANTHER" id="PTHR36766:SF51">
    <property type="entry name" value="DISEASE RESISTANCE RPP13-LIKE PROTEIN 1"/>
    <property type="match status" value="1"/>
</dbReference>
<dbReference type="GO" id="GO:0006952">
    <property type="term" value="P:defense response"/>
    <property type="evidence" value="ECO:0007669"/>
    <property type="project" value="UniProtKB-KW"/>
</dbReference>
<evidence type="ECO:0000259" key="7">
    <source>
        <dbReference type="Pfam" id="PF25019"/>
    </source>
</evidence>
<reference evidence="8" key="1">
    <citation type="journal article" date="2023" name="Plant J.">
        <title>Genome sequences and population genomics provide insights into the demographic history, inbreeding, and mutation load of two 'living fossil' tree species of Dipteronia.</title>
        <authorList>
            <person name="Feng Y."/>
            <person name="Comes H.P."/>
            <person name="Chen J."/>
            <person name="Zhu S."/>
            <person name="Lu R."/>
            <person name="Zhang X."/>
            <person name="Li P."/>
            <person name="Qiu J."/>
            <person name="Olsen K.M."/>
            <person name="Qiu Y."/>
        </authorList>
    </citation>
    <scope>NUCLEOTIDE SEQUENCE</scope>
    <source>
        <strain evidence="8">NBL</strain>
    </source>
</reference>
<dbReference type="InterPro" id="IPR002182">
    <property type="entry name" value="NB-ARC"/>
</dbReference>
<keyword evidence="3" id="KW-0611">Plant defense</keyword>
<dbReference type="PRINTS" id="PR00364">
    <property type="entry name" value="DISEASERSIST"/>
</dbReference>
<dbReference type="Gene3D" id="3.80.10.10">
    <property type="entry name" value="Ribonuclease Inhibitor"/>
    <property type="match status" value="3"/>
</dbReference>
<evidence type="ECO:0000259" key="6">
    <source>
        <dbReference type="Pfam" id="PF23559"/>
    </source>
</evidence>
<dbReference type="PANTHER" id="PTHR36766">
    <property type="entry name" value="PLANT BROAD-SPECTRUM MILDEW RESISTANCE PROTEIN RPW8"/>
    <property type="match status" value="1"/>
</dbReference>
<feature type="domain" description="Disease resistance protein At4g27190-like leucine-rich repeats" evidence="5">
    <location>
        <begin position="702"/>
        <end position="849"/>
    </location>
</feature>
<feature type="domain" description="Disease resistance protein winged helix" evidence="6">
    <location>
        <begin position="293"/>
        <end position="362"/>
    </location>
</feature>
<dbReference type="Proteomes" id="UP001281410">
    <property type="component" value="Unassembled WGS sequence"/>
</dbReference>
<name>A0AAE0AUN5_9ROSI</name>
<dbReference type="Pfam" id="PF23247">
    <property type="entry name" value="LRR_RPS2"/>
    <property type="match status" value="1"/>
</dbReference>
<dbReference type="InterPro" id="IPR032675">
    <property type="entry name" value="LRR_dom_sf"/>
</dbReference>
<protein>
    <recommendedName>
        <fullName evidence="10">Disease resistance RPP13-like protein 1</fullName>
    </recommendedName>
</protein>
<evidence type="ECO:0000313" key="9">
    <source>
        <dbReference type="Proteomes" id="UP001281410"/>
    </source>
</evidence>
<dbReference type="AlphaFoldDB" id="A0AAE0AUN5"/>
<dbReference type="InterPro" id="IPR027417">
    <property type="entry name" value="P-loop_NTPase"/>
</dbReference>
<dbReference type="GO" id="GO:0043531">
    <property type="term" value="F:ADP binding"/>
    <property type="evidence" value="ECO:0007669"/>
    <property type="project" value="InterPro"/>
</dbReference>
<dbReference type="InterPro" id="IPR058922">
    <property type="entry name" value="WHD_DRP"/>
</dbReference>
<organism evidence="8 9">
    <name type="scientific">Dipteronia sinensis</name>
    <dbReference type="NCBI Taxonomy" id="43782"/>
    <lineage>
        <taxon>Eukaryota</taxon>
        <taxon>Viridiplantae</taxon>
        <taxon>Streptophyta</taxon>
        <taxon>Embryophyta</taxon>
        <taxon>Tracheophyta</taxon>
        <taxon>Spermatophyta</taxon>
        <taxon>Magnoliopsida</taxon>
        <taxon>eudicotyledons</taxon>
        <taxon>Gunneridae</taxon>
        <taxon>Pentapetalae</taxon>
        <taxon>rosids</taxon>
        <taxon>malvids</taxon>
        <taxon>Sapindales</taxon>
        <taxon>Sapindaceae</taxon>
        <taxon>Hippocastanoideae</taxon>
        <taxon>Acereae</taxon>
        <taxon>Dipteronia</taxon>
    </lineage>
</organism>
<dbReference type="Pfam" id="PF23559">
    <property type="entry name" value="WHD_DRP"/>
    <property type="match status" value="1"/>
</dbReference>
<dbReference type="Pfam" id="PF00931">
    <property type="entry name" value="NB-ARC"/>
    <property type="match status" value="1"/>
</dbReference>
<dbReference type="Gene3D" id="3.40.50.300">
    <property type="entry name" value="P-loop containing nucleotide triphosphate hydrolases"/>
    <property type="match status" value="1"/>
</dbReference>
<feature type="domain" description="NB-ARC" evidence="4">
    <location>
        <begin position="36"/>
        <end position="208"/>
    </location>
</feature>
<keyword evidence="1" id="KW-0433">Leucine-rich repeat</keyword>
<dbReference type="InterPro" id="IPR056789">
    <property type="entry name" value="LRR_R13L1-DRL21"/>
</dbReference>
<evidence type="ECO:0000259" key="5">
    <source>
        <dbReference type="Pfam" id="PF23247"/>
    </source>
</evidence>
<evidence type="ECO:0000256" key="2">
    <source>
        <dbReference type="ARBA" id="ARBA00022737"/>
    </source>
</evidence>
<keyword evidence="9" id="KW-1185">Reference proteome</keyword>
<gene>
    <name evidence="8" type="ORF">Dsin_010884</name>
</gene>
<evidence type="ECO:0000256" key="3">
    <source>
        <dbReference type="ARBA" id="ARBA00022821"/>
    </source>
</evidence>
<sequence>MVELGLRSEDVRENSKGLWRRLPTTSVVDDLVYGREKDAKKMAELLLKDDDDNGVRVSVIPVVGLGGIGKTTLAQIVYNDKEVDGHFDMKAWVFVSGEFDLVRIMKAILECSGESCDCTELESLQSILKQKLMEKKFLLVLDDLWNENYSEWDFLRLTFRACKKGSKIIVTTRNENVVQTVSTGPVFYLQELSEDDCWSLFAQHAFSKLNSKVCPDLESIGKEIAKKCKGLPLAAKALGGLLRSKSNTDEWKHILNSEVWELPDQKCGILPGLSLSYYHLPPHLKPCFAYCAIFPKGYKFNKNELVRLWIAEGLVQQPQRNDMQIEDVGSQYFHDLLSRSLFQRSNGIICQFTMHDMINDLAQFAAGERCLRLEDDINRYNNGKKARHLSYISHRRDSLIKFEAFSSQKCLRTFLPLDGGFGISGITNMATFHLLKTFTRLRVLSLKHYKITELPDLIGELKRLRYLDLSGTSIKVLTESIATLYNLRTLLLHDCRNLAELPRDMGNLVNLRDLDIRGTNLQQFPPEMGRLKNLRTLPYFIVSKDAKNDGGSGIVELKDLSNLQGDLRISGLESVDIETDAVDAKLGDKKYLNKLVLEWSSDFDGMIVEDVLNALQPHWNLKVLSIKHYGGEKFSNWTADPSFSNLMSIRLSNCKNCKSLPPLGQLPSLKDLIIKRMFAVCKVGREFYSTDWCSVRPFKSLETLKFKDMPVWKEWCSFSVGEFPCLRELCIENCPKLSEKIPESLGSLKSLEIRNCIELSWIPCLTQIQNLVLIECDQAILETVVDLTSLEKLLLHRVLKLKHLPSELFHRLTALSDLEIGNCDELIVLFNLFGLPRHTSLKRLKIWECSLNLLWPEEEFGLPHLLEGLEISDCKNLTCLPEKLHSLKSLKTLKIINCPYLVALPEMDAPSNLRHLQIKGCEALRSLPKGLMHNENLSLEILEIDDCSSLKFFTNGELPLTLQKLKISNCSNLNNLPAGLLSKNTSLEYLQISGCSLTSFPFICPNLLQSFTPSSSSSSSNSSPRLKVLEVHDCIDLNSLPDGLHNFTHLDTLLISNCSKLVYFPPGGLAPNLATLSISRCENLQALPNGMYNNTSLQDLTIRDCAGLIAYPEGGLPPNLKSLRIIRCYNLNPLSRWDLYKLRSIKKFKISNEPSHV</sequence>
<accession>A0AAE0AUN5</accession>
<dbReference type="InterPro" id="IPR057135">
    <property type="entry name" value="At4g27190-like_LRR"/>
</dbReference>
<dbReference type="EMBL" id="JANJYJ010000003">
    <property type="protein sequence ID" value="KAK3223859.1"/>
    <property type="molecule type" value="Genomic_DNA"/>
</dbReference>
<dbReference type="Pfam" id="PF25019">
    <property type="entry name" value="LRR_R13L1-DRL21"/>
    <property type="match status" value="1"/>
</dbReference>
<dbReference type="SUPFAM" id="SSF52058">
    <property type="entry name" value="L domain-like"/>
    <property type="match status" value="1"/>
</dbReference>
<dbReference type="FunFam" id="1.10.10.10:FF:000322">
    <property type="entry name" value="Probable disease resistance protein At1g63360"/>
    <property type="match status" value="1"/>
</dbReference>
<keyword evidence="2" id="KW-0677">Repeat</keyword>
<dbReference type="Gene3D" id="1.10.10.10">
    <property type="entry name" value="Winged helix-like DNA-binding domain superfamily/Winged helix DNA-binding domain"/>
    <property type="match status" value="1"/>
</dbReference>
<dbReference type="SUPFAM" id="SSF52047">
    <property type="entry name" value="RNI-like"/>
    <property type="match status" value="1"/>
</dbReference>
<evidence type="ECO:0000259" key="4">
    <source>
        <dbReference type="Pfam" id="PF00931"/>
    </source>
</evidence>
<dbReference type="FunFam" id="3.40.50.300:FF:001091">
    <property type="entry name" value="Probable disease resistance protein At1g61300"/>
    <property type="match status" value="1"/>
</dbReference>
<evidence type="ECO:0008006" key="10">
    <source>
        <dbReference type="Google" id="ProtNLM"/>
    </source>
</evidence>
<dbReference type="InterPro" id="IPR042197">
    <property type="entry name" value="Apaf_helical"/>
</dbReference>
<comment type="caution">
    <text evidence="8">The sequence shown here is derived from an EMBL/GenBank/DDBJ whole genome shotgun (WGS) entry which is preliminary data.</text>
</comment>
<evidence type="ECO:0000313" key="8">
    <source>
        <dbReference type="EMBL" id="KAK3223859.1"/>
    </source>
</evidence>
<dbReference type="Gene3D" id="1.10.8.430">
    <property type="entry name" value="Helical domain of apoptotic protease-activating factors"/>
    <property type="match status" value="1"/>
</dbReference>